<evidence type="ECO:0000313" key="1">
    <source>
        <dbReference type="EMBL" id="KAH7934053.1"/>
    </source>
</evidence>
<accession>A0ACB8C5E4</accession>
<name>A0ACB8C5E4_DERSI</name>
<gene>
    <name evidence="1" type="ORF">HPB49_020917</name>
</gene>
<organism evidence="1 2">
    <name type="scientific">Dermacentor silvarum</name>
    <name type="common">Tick</name>
    <dbReference type="NCBI Taxonomy" id="543639"/>
    <lineage>
        <taxon>Eukaryota</taxon>
        <taxon>Metazoa</taxon>
        <taxon>Ecdysozoa</taxon>
        <taxon>Arthropoda</taxon>
        <taxon>Chelicerata</taxon>
        <taxon>Arachnida</taxon>
        <taxon>Acari</taxon>
        <taxon>Parasitiformes</taxon>
        <taxon>Ixodida</taxon>
        <taxon>Ixodoidea</taxon>
        <taxon>Ixodidae</taxon>
        <taxon>Rhipicephalinae</taxon>
        <taxon>Dermacentor</taxon>
    </lineage>
</organism>
<evidence type="ECO:0000313" key="2">
    <source>
        <dbReference type="Proteomes" id="UP000821865"/>
    </source>
</evidence>
<dbReference type="EMBL" id="CM023478">
    <property type="protein sequence ID" value="KAH7934053.1"/>
    <property type="molecule type" value="Genomic_DNA"/>
</dbReference>
<keyword evidence="2" id="KW-1185">Reference proteome</keyword>
<protein>
    <submittedName>
        <fullName evidence="1">Uncharacterized protein</fullName>
    </submittedName>
</protein>
<reference evidence="1" key="1">
    <citation type="submission" date="2020-05" db="EMBL/GenBank/DDBJ databases">
        <title>Large-scale comparative analyses of tick genomes elucidate their genetic diversity and vector capacities.</title>
        <authorList>
            <person name="Jia N."/>
            <person name="Wang J."/>
            <person name="Shi W."/>
            <person name="Du L."/>
            <person name="Sun Y."/>
            <person name="Zhan W."/>
            <person name="Jiang J."/>
            <person name="Wang Q."/>
            <person name="Zhang B."/>
            <person name="Ji P."/>
            <person name="Sakyi L.B."/>
            <person name="Cui X."/>
            <person name="Yuan T."/>
            <person name="Jiang B."/>
            <person name="Yang W."/>
            <person name="Lam T.T.-Y."/>
            <person name="Chang Q."/>
            <person name="Ding S."/>
            <person name="Wang X."/>
            <person name="Zhu J."/>
            <person name="Ruan X."/>
            <person name="Zhao L."/>
            <person name="Wei J."/>
            <person name="Que T."/>
            <person name="Du C."/>
            <person name="Cheng J."/>
            <person name="Dai P."/>
            <person name="Han X."/>
            <person name="Huang E."/>
            <person name="Gao Y."/>
            <person name="Liu J."/>
            <person name="Shao H."/>
            <person name="Ye R."/>
            <person name="Li L."/>
            <person name="Wei W."/>
            <person name="Wang X."/>
            <person name="Wang C."/>
            <person name="Yang T."/>
            <person name="Huo Q."/>
            <person name="Li W."/>
            <person name="Guo W."/>
            <person name="Chen H."/>
            <person name="Zhou L."/>
            <person name="Ni X."/>
            <person name="Tian J."/>
            <person name="Zhou Y."/>
            <person name="Sheng Y."/>
            <person name="Liu T."/>
            <person name="Pan Y."/>
            <person name="Xia L."/>
            <person name="Li J."/>
            <person name="Zhao F."/>
            <person name="Cao W."/>
        </authorList>
    </citation>
    <scope>NUCLEOTIDE SEQUENCE</scope>
    <source>
        <strain evidence="1">Dsil-2018</strain>
    </source>
</reference>
<proteinExistence type="predicted"/>
<comment type="caution">
    <text evidence="1">The sequence shown here is derived from an EMBL/GenBank/DDBJ whole genome shotgun (WGS) entry which is preliminary data.</text>
</comment>
<dbReference type="Proteomes" id="UP000821865">
    <property type="component" value="Chromosome 9"/>
</dbReference>
<sequence length="410" mass="46287">MEHAREFGDPEVLLLAEDHIILKLETAWSRDMPVPDGLSFADDDGLLLVATRRSLVSAWQRTLLREARVSKALFCACAPFDSSDLYARAASEVLRDAVDICIVHNRDKIYKIIRMFPNVRTIALLHDLTTHVLELDEPCRDRFAPLVERCQLRQLVGNDGSRCNGSLHLSRETTLALIRTCPDVVVTSLDVLTKLSTFRNLRSLMVALSCGVAYADVDFELERLLKRLPGLEELDVGLCSGLRLSTIGRLCPKLKVLRIVTCVGSSEDTPVDGDAFPNLECVNISMHVLRMAFNSFLAATRFTLRTAFFDDDSMCFEFLQYCVRFGRRLPFPRLEHLTLDTKLSLRKLEIEPSWLGDLLKALPALRHLATNSYDLRLFFENNGVPRGRVSLSWIGCVYCAVHKPDNDRCS</sequence>